<dbReference type="OrthoDB" id="10263919at2759"/>
<protein>
    <recommendedName>
        <fullName evidence="5">SH2 domain-containing protein</fullName>
    </recommendedName>
</protein>
<keyword evidence="4" id="KW-1185">Reference proteome</keyword>
<evidence type="ECO:0000313" key="4">
    <source>
        <dbReference type="Proteomes" id="UP000626092"/>
    </source>
</evidence>
<comment type="caution">
    <text evidence="3">The sequence shown here is derived from an EMBL/GenBank/DDBJ whole genome shotgun (WGS) entry which is preliminary data.</text>
</comment>
<proteinExistence type="predicted"/>
<gene>
    <name evidence="3" type="ORF">RHSIM_RhsimUnG0062900</name>
</gene>
<dbReference type="AlphaFoldDB" id="A0A834FVG9"/>
<evidence type="ECO:0000256" key="1">
    <source>
        <dbReference type="ARBA" id="ARBA00022999"/>
    </source>
</evidence>
<dbReference type="GO" id="GO:0007165">
    <property type="term" value="P:signal transduction"/>
    <property type="evidence" value="ECO:0007669"/>
    <property type="project" value="InterPro"/>
</dbReference>
<reference evidence="3" key="1">
    <citation type="submission" date="2019-11" db="EMBL/GenBank/DDBJ databases">
        <authorList>
            <person name="Liu Y."/>
            <person name="Hou J."/>
            <person name="Li T.-Q."/>
            <person name="Guan C.-H."/>
            <person name="Wu X."/>
            <person name="Wu H.-Z."/>
            <person name="Ling F."/>
            <person name="Zhang R."/>
            <person name="Shi X.-G."/>
            <person name="Ren J.-P."/>
            <person name="Chen E.-F."/>
            <person name="Sun J.-M."/>
        </authorList>
    </citation>
    <scope>NUCLEOTIDE SEQUENCE</scope>
    <source>
        <strain evidence="3">Adult_tree_wgs_1</strain>
        <tissue evidence="3">Leaves</tissue>
    </source>
</reference>
<accession>A0A834FVG9</accession>
<feature type="region of interest" description="Disordered" evidence="2">
    <location>
        <begin position="187"/>
        <end position="222"/>
    </location>
</feature>
<feature type="compositionally biased region" description="Basic and acidic residues" evidence="2">
    <location>
        <begin position="187"/>
        <end position="204"/>
    </location>
</feature>
<dbReference type="EMBL" id="WJXA01000165">
    <property type="protein sequence ID" value="KAF7115188.1"/>
    <property type="molecule type" value="Genomic_DNA"/>
</dbReference>
<dbReference type="Proteomes" id="UP000626092">
    <property type="component" value="Unassembled WGS sequence"/>
</dbReference>
<name>A0A834FVG9_RHOSS</name>
<feature type="compositionally biased region" description="Polar residues" evidence="2">
    <location>
        <begin position="209"/>
        <end position="222"/>
    </location>
</feature>
<evidence type="ECO:0000313" key="3">
    <source>
        <dbReference type="EMBL" id="KAF7115188.1"/>
    </source>
</evidence>
<evidence type="ECO:0008006" key="5">
    <source>
        <dbReference type="Google" id="ProtNLM"/>
    </source>
</evidence>
<evidence type="ECO:0000256" key="2">
    <source>
        <dbReference type="SAM" id="MobiDB-lite"/>
    </source>
</evidence>
<organism evidence="3 4">
    <name type="scientific">Rhododendron simsii</name>
    <name type="common">Sims's rhododendron</name>
    <dbReference type="NCBI Taxonomy" id="118357"/>
    <lineage>
        <taxon>Eukaryota</taxon>
        <taxon>Viridiplantae</taxon>
        <taxon>Streptophyta</taxon>
        <taxon>Embryophyta</taxon>
        <taxon>Tracheophyta</taxon>
        <taxon>Spermatophyta</taxon>
        <taxon>Magnoliopsida</taxon>
        <taxon>eudicotyledons</taxon>
        <taxon>Gunneridae</taxon>
        <taxon>Pentapetalae</taxon>
        <taxon>asterids</taxon>
        <taxon>Ericales</taxon>
        <taxon>Ericaceae</taxon>
        <taxon>Ericoideae</taxon>
        <taxon>Rhodoreae</taxon>
        <taxon>Rhododendron</taxon>
    </lineage>
</organism>
<dbReference type="GO" id="GO:0003700">
    <property type="term" value="F:DNA-binding transcription factor activity"/>
    <property type="evidence" value="ECO:0007669"/>
    <property type="project" value="InterPro"/>
</dbReference>
<dbReference type="InterPro" id="IPR001217">
    <property type="entry name" value="STAT"/>
</dbReference>
<sequence length="418" mass="46536">MEVVASLLYTDNGLPVEKPDDAEAPLLTSYDGIEFACCDRPSKLTNGCASFKLKIAQLSSKCDNRLFRIRFEIPKMGSYPFFEAFFSPIRCISRNRSTQISSVKWKRSNSSGLGEGSSELLYNIVREAKLSPSSKQVKLGQENSFATRKANLTQDRADDDCNSCAWTANEVMLGLLAQDYNAYGSSLERRPENHEETDNSRSDSESIAARNSNFKSTSNNRSPVSDTAIFKYCLGGLNERALLLKEVVTAASEKELADFARQVSLYLGCSHHGRKVILAKRLVEEGTKAWDLISQNNPHVIWENVVAEINNCFMKIACSSTRSLTLQEEAESSLQGPGVLQDPGTFVLRFPTSRSWPHPDAGNLVATYIGSDYNIHHRLLSLDFIFSSGEKEMSSRPLQDMLLAEPELSHLGRIIRSH</sequence>
<dbReference type="PANTHER" id="PTHR11801">
    <property type="entry name" value="SIGNAL TRANSDUCER AND ACTIVATOR OF TRANSCRIPTION"/>
    <property type="match status" value="1"/>
</dbReference>
<keyword evidence="1" id="KW-0727">SH2 domain</keyword>